<dbReference type="Gene3D" id="1.10.3720.10">
    <property type="entry name" value="MetI-like"/>
    <property type="match status" value="1"/>
</dbReference>
<dbReference type="PANTHER" id="PTHR30193:SF37">
    <property type="entry name" value="INNER MEMBRANE ABC TRANSPORTER PERMEASE PROTEIN YCJO"/>
    <property type="match status" value="1"/>
</dbReference>
<keyword evidence="6 7" id="KW-0472">Membrane</keyword>
<gene>
    <name evidence="9" type="ORF">BWR60_03555</name>
</gene>
<dbReference type="AlphaFoldDB" id="A0A211ZTA4"/>
<keyword evidence="5 7" id="KW-1133">Transmembrane helix</keyword>
<reference evidence="10" key="1">
    <citation type="submission" date="2017-05" db="EMBL/GenBank/DDBJ databases">
        <authorList>
            <person name="Macchi M."/>
            <person name="Festa S."/>
            <person name="Coppotelli B.M."/>
            <person name="Morelli I.S."/>
        </authorList>
    </citation>
    <scope>NUCLEOTIDE SEQUENCE [LARGE SCALE GENOMIC DNA]</scope>
    <source>
        <strain evidence="10">I</strain>
    </source>
</reference>
<evidence type="ECO:0000256" key="7">
    <source>
        <dbReference type="RuleBase" id="RU363032"/>
    </source>
</evidence>
<keyword evidence="4 7" id="KW-0812">Transmembrane</keyword>
<dbReference type="OrthoDB" id="9773727at2"/>
<dbReference type="GO" id="GO:0055085">
    <property type="term" value="P:transmembrane transport"/>
    <property type="evidence" value="ECO:0007669"/>
    <property type="project" value="InterPro"/>
</dbReference>
<accession>A0A211ZTA4</accession>
<sequence length="314" mass="34271">MSTASPTAVPLATVSKPRRLSARHREWIAGYLFVLPDALGLLVFVGGPMLLSLSLGFFGVTGFGGYRFVGLANYRRMLADPLFLESLKVTLLYVVLLVPSLYVTGLGLALLVHRRSRFSGLFRTLFFLPHMVSLVVVGLIWQVLLIDKIGVVSRVSAAIGLGGLSWLGDPSLALYAIVGVSVWFLMGYYMLIFLSGLQDIPREYLDAARIDGAGPVASFRHIILPLLRPTSFFVLLVSTVTAVAGAQTFDLVYVMTKGGPANSTSLAIYYIYEQAFQFGEYGYAAAMASVLVIILLAFTVLLFRVTRGGRFDYD</sequence>
<dbReference type="Proteomes" id="UP000196655">
    <property type="component" value="Unassembled WGS sequence"/>
</dbReference>
<evidence type="ECO:0000313" key="10">
    <source>
        <dbReference type="Proteomes" id="UP000196655"/>
    </source>
</evidence>
<dbReference type="STRING" id="1122125.GCA_000423185_04404"/>
<dbReference type="InterPro" id="IPR000515">
    <property type="entry name" value="MetI-like"/>
</dbReference>
<evidence type="ECO:0000256" key="1">
    <source>
        <dbReference type="ARBA" id="ARBA00004651"/>
    </source>
</evidence>
<evidence type="ECO:0000313" key="9">
    <source>
        <dbReference type="EMBL" id="OWJ68495.1"/>
    </source>
</evidence>
<evidence type="ECO:0000256" key="2">
    <source>
        <dbReference type="ARBA" id="ARBA00022448"/>
    </source>
</evidence>
<comment type="subcellular location">
    <subcellularLocation>
        <location evidence="1 7">Cell membrane</location>
        <topology evidence="1 7">Multi-pass membrane protein</topology>
    </subcellularLocation>
</comment>
<protein>
    <submittedName>
        <fullName evidence="9">Sugar ABC transporter permease</fullName>
    </submittedName>
</protein>
<comment type="similarity">
    <text evidence="7">Belongs to the binding-protein-dependent transport system permease family.</text>
</comment>
<dbReference type="CDD" id="cd06261">
    <property type="entry name" value="TM_PBP2"/>
    <property type="match status" value="1"/>
</dbReference>
<evidence type="ECO:0000256" key="4">
    <source>
        <dbReference type="ARBA" id="ARBA00022692"/>
    </source>
</evidence>
<dbReference type="PANTHER" id="PTHR30193">
    <property type="entry name" value="ABC TRANSPORTER PERMEASE PROTEIN"/>
    <property type="match status" value="1"/>
</dbReference>
<dbReference type="SUPFAM" id="SSF161098">
    <property type="entry name" value="MetI-like"/>
    <property type="match status" value="1"/>
</dbReference>
<dbReference type="PROSITE" id="PS50928">
    <property type="entry name" value="ABC_TM1"/>
    <property type="match status" value="1"/>
</dbReference>
<evidence type="ECO:0000256" key="5">
    <source>
        <dbReference type="ARBA" id="ARBA00022989"/>
    </source>
</evidence>
<organism evidence="9 10">
    <name type="scientific">Inquilinus limosus</name>
    <dbReference type="NCBI Taxonomy" id="171674"/>
    <lineage>
        <taxon>Bacteria</taxon>
        <taxon>Pseudomonadati</taxon>
        <taxon>Pseudomonadota</taxon>
        <taxon>Alphaproteobacteria</taxon>
        <taxon>Rhodospirillales</taxon>
        <taxon>Rhodospirillaceae</taxon>
        <taxon>Inquilinus</taxon>
    </lineage>
</organism>
<comment type="caution">
    <text evidence="9">The sequence shown here is derived from an EMBL/GenBank/DDBJ whole genome shotgun (WGS) entry which is preliminary data.</text>
</comment>
<name>A0A211ZTA4_9PROT</name>
<feature type="transmembrane region" description="Helical" evidence="7">
    <location>
        <begin position="90"/>
        <end position="112"/>
    </location>
</feature>
<feature type="domain" description="ABC transmembrane type-1" evidence="8">
    <location>
        <begin position="87"/>
        <end position="302"/>
    </location>
</feature>
<dbReference type="Pfam" id="PF00528">
    <property type="entry name" value="BPD_transp_1"/>
    <property type="match status" value="1"/>
</dbReference>
<dbReference type="EMBL" id="NHON01000004">
    <property type="protein sequence ID" value="OWJ68495.1"/>
    <property type="molecule type" value="Genomic_DNA"/>
</dbReference>
<feature type="transmembrane region" description="Helical" evidence="7">
    <location>
        <begin position="124"/>
        <end position="144"/>
    </location>
</feature>
<feature type="transmembrane region" description="Helical" evidence="7">
    <location>
        <begin position="232"/>
        <end position="255"/>
    </location>
</feature>
<keyword evidence="3" id="KW-1003">Cell membrane</keyword>
<feature type="transmembrane region" description="Helical" evidence="7">
    <location>
        <begin position="281"/>
        <end position="303"/>
    </location>
</feature>
<dbReference type="GO" id="GO:0005886">
    <property type="term" value="C:plasma membrane"/>
    <property type="evidence" value="ECO:0007669"/>
    <property type="project" value="UniProtKB-SubCell"/>
</dbReference>
<evidence type="ECO:0000256" key="6">
    <source>
        <dbReference type="ARBA" id="ARBA00023136"/>
    </source>
</evidence>
<feature type="transmembrane region" description="Helical" evidence="7">
    <location>
        <begin position="27"/>
        <end position="45"/>
    </location>
</feature>
<feature type="transmembrane region" description="Helical" evidence="7">
    <location>
        <begin position="174"/>
        <end position="194"/>
    </location>
</feature>
<keyword evidence="10" id="KW-1185">Reference proteome</keyword>
<evidence type="ECO:0000256" key="3">
    <source>
        <dbReference type="ARBA" id="ARBA00022475"/>
    </source>
</evidence>
<dbReference type="InterPro" id="IPR051393">
    <property type="entry name" value="ABC_transporter_permease"/>
</dbReference>
<proteinExistence type="inferred from homology"/>
<evidence type="ECO:0000259" key="8">
    <source>
        <dbReference type="PROSITE" id="PS50928"/>
    </source>
</evidence>
<dbReference type="InterPro" id="IPR035906">
    <property type="entry name" value="MetI-like_sf"/>
</dbReference>
<keyword evidence="2 7" id="KW-0813">Transport</keyword>